<evidence type="ECO:0000313" key="4">
    <source>
        <dbReference type="EMBL" id="GJN13019.1"/>
    </source>
</evidence>
<reference evidence="4" key="1">
    <citation type="journal article" date="2018" name="DNA Res.">
        <title>Multiple hybrid de novo genome assembly of finger millet, an orphan allotetraploid crop.</title>
        <authorList>
            <person name="Hatakeyama M."/>
            <person name="Aluri S."/>
            <person name="Balachadran M.T."/>
            <person name="Sivarajan S.R."/>
            <person name="Patrignani A."/>
            <person name="Gruter S."/>
            <person name="Poveda L."/>
            <person name="Shimizu-Inatsugi R."/>
            <person name="Baeten J."/>
            <person name="Francoijs K.J."/>
            <person name="Nataraja K.N."/>
            <person name="Reddy Y.A.N."/>
            <person name="Phadnis S."/>
            <person name="Ravikumar R.L."/>
            <person name="Schlapbach R."/>
            <person name="Sreeman S.M."/>
            <person name="Shimizu K.K."/>
        </authorList>
    </citation>
    <scope>NUCLEOTIDE SEQUENCE</scope>
</reference>
<name>A0AAV5DPR4_ELECO</name>
<organism evidence="4 5">
    <name type="scientific">Eleusine coracana subsp. coracana</name>
    <dbReference type="NCBI Taxonomy" id="191504"/>
    <lineage>
        <taxon>Eukaryota</taxon>
        <taxon>Viridiplantae</taxon>
        <taxon>Streptophyta</taxon>
        <taxon>Embryophyta</taxon>
        <taxon>Tracheophyta</taxon>
        <taxon>Spermatophyta</taxon>
        <taxon>Magnoliopsida</taxon>
        <taxon>Liliopsida</taxon>
        <taxon>Poales</taxon>
        <taxon>Poaceae</taxon>
        <taxon>PACMAD clade</taxon>
        <taxon>Chloridoideae</taxon>
        <taxon>Cynodonteae</taxon>
        <taxon>Eleusininae</taxon>
        <taxon>Eleusine</taxon>
    </lineage>
</organism>
<protein>
    <recommendedName>
        <fullName evidence="3">Cation-transporting P-type ATPase N-terminal domain-containing protein</fullName>
    </recommendedName>
</protein>
<evidence type="ECO:0000313" key="5">
    <source>
        <dbReference type="Proteomes" id="UP001054889"/>
    </source>
</evidence>
<dbReference type="EMBL" id="BQKI01000030">
    <property type="protein sequence ID" value="GJN13019.1"/>
    <property type="molecule type" value="Genomic_DNA"/>
</dbReference>
<evidence type="ECO:0000256" key="1">
    <source>
        <dbReference type="ARBA" id="ARBA00022842"/>
    </source>
</evidence>
<evidence type="ECO:0000259" key="3">
    <source>
        <dbReference type="SMART" id="SM00831"/>
    </source>
</evidence>
<dbReference type="InterPro" id="IPR023298">
    <property type="entry name" value="ATPase_P-typ_TM_dom_sf"/>
</dbReference>
<dbReference type="Proteomes" id="UP001054889">
    <property type="component" value="Unassembled WGS sequence"/>
</dbReference>
<dbReference type="SMART" id="SM00831">
    <property type="entry name" value="Cation_ATPase_N"/>
    <property type="match status" value="1"/>
</dbReference>
<reference evidence="4" key="2">
    <citation type="submission" date="2021-12" db="EMBL/GenBank/DDBJ databases">
        <title>Resequencing data analysis of finger millet.</title>
        <authorList>
            <person name="Hatakeyama M."/>
            <person name="Aluri S."/>
            <person name="Balachadran M.T."/>
            <person name="Sivarajan S.R."/>
            <person name="Poveda L."/>
            <person name="Shimizu-Inatsugi R."/>
            <person name="Schlapbach R."/>
            <person name="Sreeman S.M."/>
            <person name="Shimizu K.K."/>
        </authorList>
    </citation>
    <scope>NUCLEOTIDE SEQUENCE</scope>
</reference>
<keyword evidence="2" id="KW-0812">Transmembrane</keyword>
<evidence type="ECO:0000256" key="2">
    <source>
        <dbReference type="SAM" id="Phobius"/>
    </source>
</evidence>
<dbReference type="GO" id="GO:0005388">
    <property type="term" value="F:P-type calcium transporter activity"/>
    <property type="evidence" value="ECO:0007669"/>
    <property type="project" value="TreeGrafter"/>
</dbReference>
<gene>
    <name evidence="4" type="primary">ga31352</name>
    <name evidence="4" type="ORF">PR202_ga31352</name>
</gene>
<accession>A0AAV5DPR4</accession>
<proteinExistence type="predicted"/>
<dbReference type="AlphaFoldDB" id="A0AAV5DPR4"/>
<feature type="domain" description="Cation-transporting P-type ATPase N-terminal" evidence="3">
    <location>
        <begin position="1"/>
        <end position="73"/>
    </location>
</feature>
<dbReference type="PANTHER" id="PTHR24093">
    <property type="entry name" value="CATION TRANSPORTING ATPASE"/>
    <property type="match status" value="1"/>
</dbReference>
<sequence length="137" mass="15555">MHGGVDGISKKIRSTFDRGISTSDLDKRQMIYGENHYTEKPARSFWAFVWDALQDLILIILMVCAVFSAVVSLLLEGWPKGMYDGLGIILSILLVVMVTAISDYRQSLQFKAPDNEKKKIFIHVTRNGSRQKISIYE</sequence>
<keyword evidence="2" id="KW-0472">Membrane</keyword>
<feature type="transmembrane region" description="Helical" evidence="2">
    <location>
        <begin position="56"/>
        <end position="75"/>
    </location>
</feature>
<dbReference type="Pfam" id="PF00690">
    <property type="entry name" value="Cation_ATPase_N"/>
    <property type="match status" value="1"/>
</dbReference>
<dbReference type="InterPro" id="IPR004014">
    <property type="entry name" value="ATPase_P-typ_cation-transptr_N"/>
</dbReference>
<dbReference type="GO" id="GO:0005886">
    <property type="term" value="C:plasma membrane"/>
    <property type="evidence" value="ECO:0007669"/>
    <property type="project" value="TreeGrafter"/>
</dbReference>
<keyword evidence="5" id="KW-1185">Reference proteome</keyword>
<feature type="transmembrane region" description="Helical" evidence="2">
    <location>
        <begin position="81"/>
        <end position="101"/>
    </location>
</feature>
<keyword evidence="2" id="KW-1133">Transmembrane helix</keyword>
<comment type="caution">
    <text evidence="4">The sequence shown here is derived from an EMBL/GenBank/DDBJ whole genome shotgun (WGS) entry which is preliminary data.</text>
</comment>
<dbReference type="PANTHER" id="PTHR24093:SF529">
    <property type="entry name" value="CALCIUM-TRANSPORTING ATPASE"/>
    <property type="match status" value="1"/>
</dbReference>
<dbReference type="SUPFAM" id="SSF81665">
    <property type="entry name" value="Calcium ATPase, transmembrane domain M"/>
    <property type="match status" value="1"/>
</dbReference>
<keyword evidence="1" id="KW-0460">Magnesium</keyword>